<protein>
    <recommendedName>
        <fullName evidence="3">Lipoprotein</fullName>
    </recommendedName>
</protein>
<evidence type="ECO:0008006" key="3">
    <source>
        <dbReference type="Google" id="ProtNLM"/>
    </source>
</evidence>
<keyword evidence="2" id="KW-1185">Reference proteome</keyword>
<reference evidence="2" key="1">
    <citation type="journal article" date="2019" name="Int. J. Syst. Evol. Microbiol.">
        <title>The Global Catalogue of Microorganisms (GCM) 10K type strain sequencing project: providing services to taxonomists for standard genome sequencing and annotation.</title>
        <authorList>
            <consortium name="The Broad Institute Genomics Platform"/>
            <consortium name="The Broad Institute Genome Sequencing Center for Infectious Disease"/>
            <person name="Wu L."/>
            <person name="Ma J."/>
        </authorList>
    </citation>
    <scope>NUCLEOTIDE SEQUENCE [LARGE SCALE GENOMIC DNA]</scope>
    <source>
        <strain evidence="2">JCM 18285</strain>
    </source>
</reference>
<name>A0ABP9GMM6_9FLAO</name>
<gene>
    <name evidence="1" type="ORF">GCM10023314_22100</name>
</gene>
<comment type="caution">
    <text evidence="1">The sequence shown here is derived from an EMBL/GenBank/DDBJ whole genome shotgun (WGS) entry which is preliminary data.</text>
</comment>
<accession>A0ABP9GMM6</accession>
<dbReference type="EMBL" id="BAABJJ010000034">
    <property type="protein sequence ID" value="GAA4948377.1"/>
    <property type="molecule type" value="Genomic_DNA"/>
</dbReference>
<organism evidence="1 2">
    <name type="scientific">Algibacter agarivorans</name>
    <dbReference type="NCBI Taxonomy" id="1109741"/>
    <lineage>
        <taxon>Bacteria</taxon>
        <taxon>Pseudomonadati</taxon>
        <taxon>Bacteroidota</taxon>
        <taxon>Flavobacteriia</taxon>
        <taxon>Flavobacteriales</taxon>
        <taxon>Flavobacteriaceae</taxon>
        <taxon>Algibacter</taxon>
    </lineage>
</organism>
<evidence type="ECO:0000313" key="2">
    <source>
        <dbReference type="Proteomes" id="UP001501302"/>
    </source>
</evidence>
<evidence type="ECO:0000313" key="1">
    <source>
        <dbReference type="EMBL" id="GAA4948377.1"/>
    </source>
</evidence>
<proteinExistence type="predicted"/>
<dbReference type="Proteomes" id="UP001501302">
    <property type="component" value="Unassembled WGS sequence"/>
</dbReference>
<sequence length="569" mass="65027">MFTSCQDEVTEITQPDESEALAPASELTSLMLSTSSLDGSADNIIDKASCTAVKLPITVEVNGLEIRIDSREDFKVIEAIFNEFEDDEDNLDIVFPITIILSNHDEIVIENRDALEELIKDCRGENEDDDDIECIDFHYPISFSVFNTDFQIIDVVTIENDRQLYRFLKRVRNNEFIASLNFPITLEYADGTTVDVNNNQELARTIKEVKDACDEDDDNDYGDDDFTKERLDKYLVACPWVVYEFHRNDISLSDQYNEYALNFKEGGIVVMRARGGDVLTGSWSTRVTDRGALLKMTFENLADFTLEWIVYDIEDGKIKVYEVGGNKIILKRNCDVVIDYTKERIENYLQECLWRIARLSVNGADNEKDYIGTPLKFYENNVVKLRINGELVQGTYEIGVRNVGFILQITLDGRPDLKLEWLITFLEPGLIKLANANNKMILERHCPNADDDLTYVDAVLINGEWEVAKYDDGLVHVVDPTENFKMYTLNFLESGRIKVTDPNNGVTAGSWLAYRNNGLFLGMYFGNNAPFGELNHRWRIKEITLNRIELKDLNANGGIERILVLEKKA</sequence>